<evidence type="ECO:0000313" key="3">
    <source>
        <dbReference type="Proteomes" id="UP000696485"/>
    </source>
</evidence>
<evidence type="ECO:0000256" key="1">
    <source>
        <dbReference type="SAM" id="SignalP"/>
    </source>
</evidence>
<feature type="signal peptide" evidence="1">
    <location>
        <begin position="1"/>
        <end position="21"/>
    </location>
</feature>
<protein>
    <submittedName>
        <fullName evidence="2">Uncharacterized protein</fullName>
    </submittedName>
</protein>
<reference evidence="2" key="1">
    <citation type="journal article" date="2020" name="Fungal Divers.">
        <title>Resolving the Mortierellaceae phylogeny through synthesis of multi-gene phylogenetics and phylogenomics.</title>
        <authorList>
            <person name="Vandepol N."/>
            <person name="Liber J."/>
            <person name="Desiro A."/>
            <person name="Na H."/>
            <person name="Kennedy M."/>
            <person name="Barry K."/>
            <person name="Grigoriev I.V."/>
            <person name="Miller A.N."/>
            <person name="O'Donnell K."/>
            <person name="Stajich J.E."/>
            <person name="Bonito G."/>
        </authorList>
    </citation>
    <scope>NUCLEOTIDE SEQUENCE</scope>
    <source>
        <strain evidence="2">NVP1</strain>
    </source>
</reference>
<accession>A0A9P5SS66</accession>
<evidence type="ECO:0000313" key="2">
    <source>
        <dbReference type="EMBL" id="KAF9333855.1"/>
    </source>
</evidence>
<proteinExistence type="predicted"/>
<organism evidence="2 3">
    <name type="scientific">Podila minutissima</name>
    <dbReference type="NCBI Taxonomy" id="64525"/>
    <lineage>
        <taxon>Eukaryota</taxon>
        <taxon>Fungi</taxon>
        <taxon>Fungi incertae sedis</taxon>
        <taxon>Mucoromycota</taxon>
        <taxon>Mortierellomycotina</taxon>
        <taxon>Mortierellomycetes</taxon>
        <taxon>Mortierellales</taxon>
        <taxon>Mortierellaceae</taxon>
        <taxon>Podila</taxon>
    </lineage>
</organism>
<comment type="caution">
    <text evidence="2">The sequence shown here is derived from an EMBL/GenBank/DDBJ whole genome shotgun (WGS) entry which is preliminary data.</text>
</comment>
<name>A0A9P5SS66_9FUNG</name>
<dbReference type="PROSITE" id="PS51257">
    <property type="entry name" value="PROKAR_LIPOPROTEIN"/>
    <property type="match status" value="1"/>
</dbReference>
<dbReference type="AlphaFoldDB" id="A0A9P5SS66"/>
<keyword evidence="1" id="KW-0732">Signal</keyword>
<dbReference type="EMBL" id="JAAAUY010000179">
    <property type="protein sequence ID" value="KAF9333855.1"/>
    <property type="molecule type" value="Genomic_DNA"/>
</dbReference>
<feature type="chain" id="PRO_5040374899" evidence="1">
    <location>
        <begin position="22"/>
        <end position="210"/>
    </location>
</feature>
<keyword evidence="3" id="KW-1185">Reference proteome</keyword>
<gene>
    <name evidence="2" type="ORF">BG006_003059</name>
</gene>
<sequence length="210" mass="23139">MVKITFSLLSIAAVVASVVSASSCVQDTFEGFDSDYRGGNLGNKCLPSGNVKEYETFQLKSWNLNSMVSKELDDNILVGGVSGNKNFQELELCVVSTEGECNPPYDTHCIYENVEYRFKVQGPQKGYLRVANNVVEIVPHFHDATGLNLQLISSGAAVRVGYKDHFGHVQVFSAPRAGQPIVVEEAVANKVSQWMAPVKTTPRKGRFDFW</sequence>
<dbReference type="Proteomes" id="UP000696485">
    <property type="component" value="Unassembled WGS sequence"/>
</dbReference>